<accession>A0AAV7SCR7</accession>
<comment type="caution">
    <text evidence="2">The sequence shown here is derived from an EMBL/GenBank/DDBJ whole genome shotgun (WGS) entry which is preliminary data.</text>
</comment>
<organism evidence="2 3">
    <name type="scientific">Pleurodeles waltl</name>
    <name type="common">Iberian ribbed newt</name>
    <dbReference type="NCBI Taxonomy" id="8319"/>
    <lineage>
        <taxon>Eukaryota</taxon>
        <taxon>Metazoa</taxon>
        <taxon>Chordata</taxon>
        <taxon>Craniata</taxon>
        <taxon>Vertebrata</taxon>
        <taxon>Euteleostomi</taxon>
        <taxon>Amphibia</taxon>
        <taxon>Batrachia</taxon>
        <taxon>Caudata</taxon>
        <taxon>Salamandroidea</taxon>
        <taxon>Salamandridae</taxon>
        <taxon>Pleurodelinae</taxon>
        <taxon>Pleurodeles</taxon>
    </lineage>
</organism>
<sequence>MTGTPPTLGDHPQQSLRGLPAPAADFLPPLAAVGAPSVVDPQGPDVLGDGMPNVDLLMGADLCTVRWDLRGDGGILPCTDRWWTCRQWKKDMSY</sequence>
<evidence type="ECO:0000313" key="3">
    <source>
        <dbReference type="Proteomes" id="UP001066276"/>
    </source>
</evidence>
<gene>
    <name evidence="2" type="ORF">NDU88_002435</name>
</gene>
<dbReference type="EMBL" id="JANPWB010000008">
    <property type="protein sequence ID" value="KAJ1161955.1"/>
    <property type="molecule type" value="Genomic_DNA"/>
</dbReference>
<reference evidence="2" key="1">
    <citation type="journal article" date="2022" name="bioRxiv">
        <title>Sequencing and chromosome-scale assembly of the giantPleurodeles waltlgenome.</title>
        <authorList>
            <person name="Brown T."/>
            <person name="Elewa A."/>
            <person name="Iarovenko S."/>
            <person name="Subramanian E."/>
            <person name="Araus A.J."/>
            <person name="Petzold A."/>
            <person name="Susuki M."/>
            <person name="Suzuki K.-i.T."/>
            <person name="Hayashi T."/>
            <person name="Toyoda A."/>
            <person name="Oliveira C."/>
            <person name="Osipova E."/>
            <person name="Leigh N.D."/>
            <person name="Simon A."/>
            <person name="Yun M.H."/>
        </authorList>
    </citation>
    <scope>NUCLEOTIDE SEQUENCE</scope>
    <source>
        <strain evidence="2">20211129_DDA</strain>
        <tissue evidence="2">Liver</tissue>
    </source>
</reference>
<keyword evidence="3" id="KW-1185">Reference proteome</keyword>
<proteinExistence type="predicted"/>
<protein>
    <submittedName>
        <fullName evidence="2">Uncharacterized protein</fullName>
    </submittedName>
</protein>
<feature type="region of interest" description="Disordered" evidence="1">
    <location>
        <begin position="1"/>
        <end position="23"/>
    </location>
</feature>
<evidence type="ECO:0000256" key="1">
    <source>
        <dbReference type="SAM" id="MobiDB-lite"/>
    </source>
</evidence>
<dbReference type="Proteomes" id="UP001066276">
    <property type="component" value="Chromosome 4_2"/>
</dbReference>
<dbReference type="AlphaFoldDB" id="A0AAV7SCR7"/>
<evidence type="ECO:0000313" key="2">
    <source>
        <dbReference type="EMBL" id="KAJ1161955.1"/>
    </source>
</evidence>
<name>A0AAV7SCR7_PLEWA</name>